<dbReference type="Proteomes" id="UP001151760">
    <property type="component" value="Unassembled WGS sequence"/>
</dbReference>
<proteinExistence type="predicted"/>
<accession>A0ABQ4Y5E2</accession>
<reference evidence="1" key="1">
    <citation type="journal article" date="2022" name="Int. J. Mol. Sci.">
        <title>Draft Genome of Tanacetum Coccineum: Genomic Comparison of Closely Related Tanacetum-Family Plants.</title>
        <authorList>
            <person name="Yamashiro T."/>
            <person name="Shiraishi A."/>
            <person name="Nakayama K."/>
            <person name="Satake H."/>
        </authorList>
    </citation>
    <scope>NUCLEOTIDE SEQUENCE</scope>
</reference>
<protein>
    <submittedName>
        <fullName evidence="1">Uncharacterized protein</fullName>
    </submittedName>
</protein>
<evidence type="ECO:0000313" key="2">
    <source>
        <dbReference type="Proteomes" id="UP001151760"/>
    </source>
</evidence>
<gene>
    <name evidence="1" type="ORF">Tco_0705710</name>
</gene>
<reference evidence="1" key="2">
    <citation type="submission" date="2022-01" db="EMBL/GenBank/DDBJ databases">
        <authorList>
            <person name="Yamashiro T."/>
            <person name="Shiraishi A."/>
            <person name="Satake H."/>
            <person name="Nakayama K."/>
        </authorList>
    </citation>
    <scope>NUCLEOTIDE SEQUENCE</scope>
</reference>
<sequence length="67" mass="7198">MIAFTSPFGLATVLPGREPDTEVEAVLLFTNLVSSFQNQPLTHHVPEGLELGKLVVDEPGVEKLVLG</sequence>
<keyword evidence="2" id="KW-1185">Reference proteome</keyword>
<dbReference type="EMBL" id="BQNB010010111">
    <property type="protein sequence ID" value="GJS72869.1"/>
    <property type="molecule type" value="Genomic_DNA"/>
</dbReference>
<organism evidence="1 2">
    <name type="scientific">Tanacetum coccineum</name>
    <dbReference type="NCBI Taxonomy" id="301880"/>
    <lineage>
        <taxon>Eukaryota</taxon>
        <taxon>Viridiplantae</taxon>
        <taxon>Streptophyta</taxon>
        <taxon>Embryophyta</taxon>
        <taxon>Tracheophyta</taxon>
        <taxon>Spermatophyta</taxon>
        <taxon>Magnoliopsida</taxon>
        <taxon>eudicotyledons</taxon>
        <taxon>Gunneridae</taxon>
        <taxon>Pentapetalae</taxon>
        <taxon>asterids</taxon>
        <taxon>campanulids</taxon>
        <taxon>Asterales</taxon>
        <taxon>Asteraceae</taxon>
        <taxon>Asteroideae</taxon>
        <taxon>Anthemideae</taxon>
        <taxon>Anthemidinae</taxon>
        <taxon>Tanacetum</taxon>
    </lineage>
</organism>
<comment type="caution">
    <text evidence="1">The sequence shown here is derived from an EMBL/GenBank/DDBJ whole genome shotgun (WGS) entry which is preliminary data.</text>
</comment>
<name>A0ABQ4Y5E2_9ASTR</name>
<evidence type="ECO:0000313" key="1">
    <source>
        <dbReference type="EMBL" id="GJS72869.1"/>
    </source>
</evidence>